<proteinExistence type="predicted"/>
<dbReference type="CDD" id="cd00009">
    <property type="entry name" value="AAA"/>
    <property type="match status" value="1"/>
</dbReference>
<dbReference type="GO" id="GO:0016887">
    <property type="term" value="F:ATP hydrolysis activity"/>
    <property type="evidence" value="ECO:0007669"/>
    <property type="project" value="InterPro"/>
</dbReference>
<sequence length="355" mass="40608">MNVTVNTRELKKILDLTPPEQNVMLVGRHGIGKSEILAKYYLSKGQKVISLFLGQMSDPGDLIGLPHKNETSGKTDFLPPYWFPTDGEPIVLFLDELNRARPEILQTVMDLTLNRTLAGRKLPAGSRIISAVNDGDEYQLTDLDPALVSRFNIYWFRPTVSEWLIWAEENGVDRRIIAFISKEQNYLDEDDSGDGTDLDRHPDRRSWKRVSDIISGRPELEPIDKKLISGIVGTKTAAKFIQFVMSENTLSGSEVLLQWDKYRTKVYKLQLHELSMLNESMFRFLETGNDVEENKDVISSAVESYLKHLASNKKNEAYAHWVSLFGSNDYPHAVLFFMTQKPTLYKDIMKFVKNL</sequence>
<protein>
    <submittedName>
        <fullName evidence="2">AAA family ATPase</fullName>
    </submittedName>
</protein>
<accession>A0A9D9NLK5</accession>
<reference evidence="2" key="2">
    <citation type="journal article" date="2021" name="PeerJ">
        <title>Extensive microbial diversity within the chicken gut microbiome revealed by metagenomics and culture.</title>
        <authorList>
            <person name="Gilroy R."/>
            <person name="Ravi A."/>
            <person name="Getino M."/>
            <person name="Pursley I."/>
            <person name="Horton D.L."/>
            <person name="Alikhan N.F."/>
            <person name="Baker D."/>
            <person name="Gharbi K."/>
            <person name="Hall N."/>
            <person name="Watson M."/>
            <person name="Adriaenssens E.M."/>
            <person name="Foster-Nyarko E."/>
            <person name="Jarju S."/>
            <person name="Secka A."/>
            <person name="Antonio M."/>
            <person name="Oren A."/>
            <person name="Chaudhuri R.R."/>
            <person name="La Ragione R."/>
            <person name="Hildebrand F."/>
            <person name="Pallen M.J."/>
        </authorList>
    </citation>
    <scope>NUCLEOTIDE SEQUENCE</scope>
    <source>
        <strain evidence="2">2478</strain>
    </source>
</reference>
<dbReference type="InterPro" id="IPR003593">
    <property type="entry name" value="AAA+_ATPase"/>
</dbReference>
<evidence type="ECO:0000313" key="2">
    <source>
        <dbReference type="EMBL" id="MBO8477977.1"/>
    </source>
</evidence>
<organism evidence="2 3">
    <name type="scientific">Candidatus Cryptobacteroides excrementipullorum</name>
    <dbReference type="NCBI Taxonomy" id="2840761"/>
    <lineage>
        <taxon>Bacteria</taxon>
        <taxon>Pseudomonadati</taxon>
        <taxon>Bacteroidota</taxon>
        <taxon>Bacteroidia</taxon>
        <taxon>Bacteroidales</taxon>
        <taxon>Candidatus Cryptobacteroides</taxon>
    </lineage>
</organism>
<dbReference type="EMBL" id="JADILZ010000031">
    <property type="protein sequence ID" value="MBO8477977.1"/>
    <property type="molecule type" value="Genomic_DNA"/>
</dbReference>
<dbReference type="SUPFAM" id="SSF52540">
    <property type="entry name" value="P-loop containing nucleoside triphosphate hydrolases"/>
    <property type="match status" value="1"/>
</dbReference>
<dbReference type="AlphaFoldDB" id="A0A9D9NLK5"/>
<dbReference type="Proteomes" id="UP000823771">
    <property type="component" value="Unassembled WGS sequence"/>
</dbReference>
<dbReference type="Gene3D" id="3.40.50.300">
    <property type="entry name" value="P-loop containing nucleotide triphosphate hydrolases"/>
    <property type="match status" value="1"/>
</dbReference>
<evidence type="ECO:0000313" key="3">
    <source>
        <dbReference type="Proteomes" id="UP000823771"/>
    </source>
</evidence>
<dbReference type="SMART" id="SM00382">
    <property type="entry name" value="AAA"/>
    <property type="match status" value="1"/>
</dbReference>
<dbReference type="InterPro" id="IPR011704">
    <property type="entry name" value="ATPase_dyneun-rel_AAA"/>
</dbReference>
<reference evidence="2" key="1">
    <citation type="submission" date="2020-10" db="EMBL/GenBank/DDBJ databases">
        <authorList>
            <person name="Gilroy R."/>
        </authorList>
    </citation>
    <scope>NUCLEOTIDE SEQUENCE</scope>
    <source>
        <strain evidence="2">2478</strain>
    </source>
</reference>
<gene>
    <name evidence="2" type="ORF">IAB80_03705</name>
</gene>
<dbReference type="Pfam" id="PF07728">
    <property type="entry name" value="AAA_5"/>
    <property type="match status" value="1"/>
</dbReference>
<comment type="caution">
    <text evidence="2">The sequence shown here is derived from an EMBL/GenBank/DDBJ whole genome shotgun (WGS) entry which is preliminary data.</text>
</comment>
<dbReference type="GO" id="GO:0005524">
    <property type="term" value="F:ATP binding"/>
    <property type="evidence" value="ECO:0007669"/>
    <property type="project" value="InterPro"/>
</dbReference>
<feature type="domain" description="AAA+ ATPase" evidence="1">
    <location>
        <begin position="19"/>
        <end position="159"/>
    </location>
</feature>
<dbReference type="InterPro" id="IPR027417">
    <property type="entry name" value="P-loop_NTPase"/>
</dbReference>
<name>A0A9D9NLK5_9BACT</name>
<evidence type="ECO:0000259" key="1">
    <source>
        <dbReference type="SMART" id="SM00382"/>
    </source>
</evidence>